<name>A0A9X1FVU6_9RHOB</name>
<organism evidence="2 3">
    <name type="scientific">Roseobacter insulae</name>
    <dbReference type="NCBI Taxonomy" id="2859783"/>
    <lineage>
        <taxon>Bacteria</taxon>
        <taxon>Pseudomonadati</taxon>
        <taxon>Pseudomonadota</taxon>
        <taxon>Alphaproteobacteria</taxon>
        <taxon>Rhodobacterales</taxon>
        <taxon>Roseobacteraceae</taxon>
        <taxon>Roseobacter</taxon>
    </lineage>
</organism>
<dbReference type="Pfam" id="PF00561">
    <property type="entry name" value="Abhydrolase_1"/>
    <property type="match status" value="1"/>
</dbReference>
<keyword evidence="3" id="KW-1185">Reference proteome</keyword>
<dbReference type="Proteomes" id="UP001138661">
    <property type="component" value="Unassembled WGS sequence"/>
</dbReference>
<dbReference type="PANTHER" id="PTHR43194">
    <property type="entry name" value="HYDROLASE ALPHA/BETA FOLD FAMILY"/>
    <property type="match status" value="1"/>
</dbReference>
<dbReference type="InterPro" id="IPR050228">
    <property type="entry name" value="Carboxylesterase_BioH"/>
</dbReference>
<comment type="caution">
    <text evidence="2">The sequence shown here is derived from an EMBL/GenBank/DDBJ whole genome shotgun (WGS) entry which is preliminary data.</text>
</comment>
<dbReference type="RefSeq" id="WP_219501899.1">
    <property type="nucleotide sequence ID" value="NZ_JAHXDN010000002.1"/>
</dbReference>
<dbReference type="InterPro" id="IPR017497">
    <property type="entry name" value="BchO"/>
</dbReference>
<accession>A0A9X1FVU6</accession>
<feature type="domain" description="AB hydrolase-1" evidence="1">
    <location>
        <begin position="35"/>
        <end position="274"/>
    </location>
</feature>
<evidence type="ECO:0000313" key="2">
    <source>
        <dbReference type="EMBL" id="MBW4708304.1"/>
    </source>
</evidence>
<dbReference type="NCBIfam" id="TIGR03056">
    <property type="entry name" value="bchO_mg_che_rel"/>
    <property type="match status" value="1"/>
</dbReference>
<reference evidence="2" key="1">
    <citation type="submission" date="2021-07" db="EMBL/GenBank/DDBJ databases">
        <title>Roseobacter insulae sp. nov., isolated from a tidal flat.</title>
        <authorList>
            <person name="Park S."/>
            <person name="Yoon J.-H."/>
        </authorList>
    </citation>
    <scope>NUCLEOTIDE SEQUENCE</scope>
    <source>
        <strain evidence="2">YSTF-M11</strain>
    </source>
</reference>
<evidence type="ECO:0000259" key="1">
    <source>
        <dbReference type="Pfam" id="PF00561"/>
    </source>
</evidence>
<evidence type="ECO:0000313" key="3">
    <source>
        <dbReference type="Proteomes" id="UP001138661"/>
    </source>
</evidence>
<dbReference type="AlphaFoldDB" id="A0A9X1FVU6"/>
<sequence length="287" mass="30435">MRWPPPDDWPNAGFSRQVFSAPHRWHVQETGAGETLLLIHGAGGSTQSFRALFSHLAHTHHVVAIDLPGQGFTQLGARHRCGLEAMAEDIGHLCAQQGWQPVALVGHSAGGAIALKLAQSLLSPRGQPPAVIGINPALDTFDGIAGVLFPAIAKMLAAIPFSARIFSAASSTPSRIQALISGTGSKLESDGLALYRMLVADRDHVDATLLMMAQWSLDHLTEELPSLSARTLFITGDQDGAVPPKVSHAAAGRMQNATVVDMAGYGHLVHEEAPGEVARNILHFLDS</sequence>
<dbReference type="InterPro" id="IPR000073">
    <property type="entry name" value="AB_hydrolase_1"/>
</dbReference>
<dbReference type="PANTHER" id="PTHR43194:SF2">
    <property type="entry name" value="PEROXISOMAL MEMBRANE PROTEIN LPX1"/>
    <property type="match status" value="1"/>
</dbReference>
<proteinExistence type="predicted"/>
<dbReference type="GO" id="GO:0016787">
    <property type="term" value="F:hydrolase activity"/>
    <property type="evidence" value="ECO:0007669"/>
    <property type="project" value="UniProtKB-KW"/>
</dbReference>
<keyword evidence="2" id="KW-0378">Hydrolase</keyword>
<protein>
    <submittedName>
        <fullName evidence="2">Alpha/beta fold hydrolase</fullName>
    </submittedName>
</protein>
<dbReference type="EMBL" id="JAHXDN010000002">
    <property type="protein sequence ID" value="MBW4708304.1"/>
    <property type="molecule type" value="Genomic_DNA"/>
</dbReference>
<gene>
    <name evidence="2" type="ORF">KX928_10970</name>
</gene>